<dbReference type="HOGENOM" id="CLU_154915_0_0_1"/>
<dbReference type="Pfam" id="PF01398">
    <property type="entry name" value="JAB"/>
    <property type="match status" value="1"/>
</dbReference>
<dbReference type="GO" id="GO:0008237">
    <property type="term" value="F:metallopeptidase activity"/>
    <property type="evidence" value="ECO:0007669"/>
    <property type="project" value="InterPro"/>
</dbReference>
<dbReference type="STRING" id="77586.A0A0D9WTV4"/>
<reference evidence="3" key="3">
    <citation type="submission" date="2015-04" db="UniProtKB">
        <authorList>
            <consortium name="EnsemblPlants"/>
        </authorList>
    </citation>
    <scope>IDENTIFICATION</scope>
</reference>
<proteinExistence type="predicted"/>
<reference evidence="4" key="2">
    <citation type="submission" date="2013-12" db="EMBL/GenBank/DDBJ databases">
        <authorList>
            <person name="Yu Y."/>
            <person name="Lee S."/>
            <person name="de Baynast K."/>
            <person name="Wissotski M."/>
            <person name="Liu L."/>
            <person name="Talag J."/>
            <person name="Goicoechea J."/>
            <person name="Angelova A."/>
            <person name="Jetty R."/>
            <person name="Kudrna D."/>
            <person name="Golser W."/>
            <person name="Rivera L."/>
            <person name="Zhang J."/>
            <person name="Wing R."/>
        </authorList>
    </citation>
    <scope>NUCLEOTIDE SEQUENCE</scope>
</reference>
<evidence type="ECO:0000259" key="2">
    <source>
        <dbReference type="Pfam" id="PF01398"/>
    </source>
</evidence>
<dbReference type="Gene3D" id="3.40.140.10">
    <property type="entry name" value="Cytidine Deaminase, domain 2"/>
    <property type="match status" value="1"/>
</dbReference>
<dbReference type="InterPro" id="IPR050242">
    <property type="entry name" value="JAMM_MPN+_peptidase_M67A"/>
</dbReference>
<dbReference type="AlphaFoldDB" id="A0A0D9WTV4"/>
<accession>A0A0D9WTV4</accession>
<dbReference type="PANTHER" id="PTHR10410">
    <property type="entry name" value="EUKARYOTIC TRANSLATION INITIATION FACTOR 3 -RELATED"/>
    <property type="match status" value="1"/>
</dbReference>
<dbReference type="Gramene" id="LPERR06G22210.1">
    <property type="protein sequence ID" value="LPERR06G22210.1"/>
    <property type="gene ID" value="LPERR06G22210"/>
</dbReference>
<feature type="domain" description="JAB1/MPN/MOV34 metalloenzyme" evidence="2">
    <location>
        <begin position="23"/>
        <end position="97"/>
    </location>
</feature>
<dbReference type="InterPro" id="IPR000555">
    <property type="entry name" value="JAMM/MPN+_dom"/>
</dbReference>
<feature type="region of interest" description="Disordered" evidence="1">
    <location>
        <begin position="1"/>
        <end position="24"/>
    </location>
</feature>
<organism evidence="3 4">
    <name type="scientific">Leersia perrieri</name>
    <dbReference type="NCBI Taxonomy" id="77586"/>
    <lineage>
        <taxon>Eukaryota</taxon>
        <taxon>Viridiplantae</taxon>
        <taxon>Streptophyta</taxon>
        <taxon>Embryophyta</taxon>
        <taxon>Tracheophyta</taxon>
        <taxon>Spermatophyta</taxon>
        <taxon>Magnoliopsida</taxon>
        <taxon>Liliopsida</taxon>
        <taxon>Poales</taxon>
        <taxon>Poaceae</taxon>
        <taxon>BOP clade</taxon>
        <taxon>Oryzoideae</taxon>
        <taxon>Oryzeae</taxon>
        <taxon>Oryzinae</taxon>
        <taxon>Leersia</taxon>
    </lineage>
</organism>
<protein>
    <recommendedName>
        <fullName evidence="2">JAB1/MPN/MOV34 metalloenzyme domain-containing protein</fullName>
    </recommendedName>
</protein>
<dbReference type="EnsemblPlants" id="LPERR06G22210.1">
    <property type="protein sequence ID" value="LPERR06G22210.1"/>
    <property type="gene ID" value="LPERR06G22210"/>
</dbReference>
<reference evidence="3 4" key="1">
    <citation type="submission" date="2012-08" db="EMBL/GenBank/DDBJ databases">
        <title>Oryza genome evolution.</title>
        <authorList>
            <person name="Wing R.A."/>
        </authorList>
    </citation>
    <scope>NUCLEOTIDE SEQUENCE</scope>
</reference>
<evidence type="ECO:0000256" key="1">
    <source>
        <dbReference type="SAM" id="MobiDB-lite"/>
    </source>
</evidence>
<keyword evidence="4" id="KW-1185">Reference proteome</keyword>
<dbReference type="MEROPS" id="M67.A11"/>
<evidence type="ECO:0000313" key="4">
    <source>
        <dbReference type="Proteomes" id="UP000032180"/>
    </source>
</evidence>
<sequence length="99" mass="11016">MDPSMLNMMMAAAAGGDRPQPDSSEQIYVSPLALLEMLKHEQARVPMKVMELMLGEFVDKYTMTVTDMLAMPRSGTSISVKTVDHAFQSDMLEMLQQMG</sequence>
<name>A0A0D9WTV4_9ORYZ</name>
<dbReference type="eggNOG" id="KOG1555">
    <property type="taxonomic scope" value="Eukaryota"/>
</dbReference>
<evidence type="ECO:0000313" key="3">
    <source>
        <dbReference type="EnsemblPlants" id="LPERR06G22210.1"/>
    </source>
</evidence>
<dbReference type="Proteomes" id="UP000032180">
    <property type="component" value="Chromosome 6"/>
</dbReference>